<dbReference type="SMART" id="SM00091">
    <property type="entry name" value="PAS"/>
    <property type="match status" value="1"/>
</dbReference>
<evidence type="ECO:0000256" key="3">
    <source>
        <dbReference type="ARBA" id="ARBA00012438"/>
    </source>
</evidence>
<dbReference type="Gene3D" id="3.40.50.2300">
    <property type="match status" value="2"/>
</dbReference>
<keyword evidence="5" id="KW-0418">Kinase</keyword>
<dbReference type="PRINTS" id="PR00344">
    <property type="entry name" value="BCTRLSENSOR"/>
</dbReference>
<comment type="caution">
    <text evidence="7">Lacks conserved residue(s) required for the propagation of feature annotation.</text>
</comment>
<dbReference type="InterPro" id="IPR005467">
    <property type="entry name" value="His_kinase_dom"/>
</dbReference>
<dbReference type="InterPro" id="IPR013656">
    <property type="entry name" value="PAS_4"/>
</dbReference>
<dbReference type="Gene3D" id="1.10.287.130">
    <property type="match status" value="1"/>
</dbReference>
<evidence type="ECO:0000313" key="14">
    <source>
        <dbReference type="Proteomes" id="UP000298173"/>
    </source>
</evidence>
<evidence type="ECO:0000256" key="1">
    <source>
        <dbReference type="ARBA" id="ARBA00000085"/>
    </source>
</evidence>
<feature type="domain" description="Histidine kinase" evidence="9">
    <location>
        <begin position="190"/>
        <end position="431"/>
    </location>
</feature>
<dbReference type="OrthoDB" id="9782655at2"/>
<dbReference type="InterPro" id="IPR001789">
    <property type="entry name" value="Sig_transdc_resp-reg_receiver"/>
</dbReference>
<dbReference type="PROSITE" id="PS50112">
    <property type="entry name" value="PAS"/>
    <property type="match status" value="1"/>
</dbReference>
<dbReference type="InterPro" id="IPR004358">
    <property type="entry name" value="Sig_transdc_His_kin-like_C"/>
</dbReference>
<evidence type="ECO:0000256" key="6">
    <source>
        <dbReference type="ARBA" id="ARBA00023012"/>
    </source>
</evidence>
<feature type="domain" description="Response regulatory" evidence="10">
    <location>
        <begin position="631"/>
        <end position="751"/>
    </location>
</feature>
<dbReference type="AlphaFoldDB" id="A0A4R8V5B4"/>
<dbReference type="SUPFAM" id="SSF55785">
    <property type="entry name" value="PYP-like sensor domain (PAS domain)"/>
    <property type="match status" value="1"/>
</dbReference>
<keyword evidence="14" id="KW-1185">Reference proteome</keyword>
<evidence type="ECO:0000259" key="12">
    <source>
        <dbReference type="PROSITE" id="PS50113"/>
    </source>
</evidence>
<feature type="domain" description="PAS" evidence="11">
    <location>
        <begin position="49"/>
        <end position="93"/>
    </location>
</feature>
<dbReference type="InterPro" id="IPR000014">
    <property type="entry name" value="PAS"/>
</dbReference>
<feature type="compositionally biased region" description="Low complexity" evidence="8">
    <location>
        <begin position="437"/>
        <end position="451"/>
    </location>
</feature>
<comment type="subcellular location">
    <subcellularLocation>
        <location evidence="2">Cell membrane</location>
    </subcellularLocation>
</comment>
<dbReference type="GO" id="GO:0000155">
    <property type="term" value="F:phosphorelay sensor kinase activity"/>
    <property type="evidence" value="ECO:0007669"/>
    <property type="project" value="InterPro"/>
</dbReference>
<evidence type="ECO:0000313" key="13">
    <source>
        <dbReference type="EMBL" id="TFB76282.1"/>
    </source>
</evidence>
<keyword evidence="4 7" id="KW-0597">Phosphoprotein</keyword>
<comment type="catalytic activity">
    <reaction evidence="1">
        <text>ATP + protein L-histidine = ADP + protein N-phospho-L-histidine.</text>
        <dbReference type="EC" id="2.7.13.3"/>
    </reaction>
</comment>
<dbReference type="CDD" id="cd00130">
    <property type="entry name" value="PAS"/>
    <property type="match status" value="1"/>
</dbReference>
<dbReference type="SUPFAM" id="SSF55874">
    <property type="entry name" value="ATPase domain of HSP90 chaperone/DNA topoisomerase II/histidine kinase"/>
    <property type="match status" value="1"/>
</dbReference>
<dbReference type="Proteomes" id="UP000298173">
    <property type="component" value="Unassembled WGS sequence"/>
</dbReference>
<dbReference type="InterPro" id="IPR003594">
    <property type="entry name" value="HATPase_dom"/>
</dbReference>
<feature type="region of interest" description="Disordered" evidence="8">
    <location>
        <begin position="437"/>
        <end position="465"/>
    </location>
</feature>
<keyword evidence="5" id="KW-0808">Transferase</keyword>
<evidence type="ECO:0000256" key="4">
    <source>
        <dbReference type="ARBA" id="ARBA00022553"/>
    </source>
</evidence>
<proteinExistence type="predicted"/>
<dbReference type="NCBIfam" id="TIGR00229">
    <property type="entry name" value="sensory_box"/>
    <property type="match status" value="1"/>
</dbReference>
<dbReference type="SUPFAM" id="SSF52172">
    <property type="entry name" value="CheY-like"/>
    <property type="match status" value="2"/>
</dbReference>
<dbReference type="Gene3D" id="3.30.565.10">
    <property type="entry name" value="Histidine kinase-like ATPase, C-terminal domain"/>
    <property type="match status" value="1"/>
</dbReference>
<evidence type="ECO:0000256" key="7">
    <source>
        <dbReference type="PROSITE-ProRule" id="PRU00169"/>
    </source>
</evidence>
<protein>
    <recommendedName>
        <fullName evidence="3">histidine kinase</fullName>
        <ecNumber evidence="3">2.7.13.3</ecNumber>
    </recommendedName>
</protein>
<evidence type="ECO:0000259" key="10">
    <source>
        <dbReference type="PROSITE" id="PS50110"/>
    </source>
</evidence>
<dbReference type="Gene3D" id="3.30.450.20">
    <property type="entry name" value="PAS domain"/>
    <property type="match status" value="1"/>
</dbReference>
<dbReference type="EMBL" id="SOEY01000006">
    <property type="protein sequence ID" value="TFB76282.1"/>
    <property type="molecule type" value="Genomic_DNA"/>
</dbReference>
<evidence type="ECO:0000259" key="9">
    <source>
        <dbReference type="PROSITE" id="PS50109"/>
    </source>
</evidence>
<dbReference type="InterPro" id="IPR036097">
    <property type="entry name" value="HisK_dim/P_sf"/>
</dbReference>
<evidence type="ECO:0000256" key="5">
    <source>
        <dbReference type="ARBA" id="ARBA00022777"/>
    </source>
</evidence>
<gene>
    <name evidence="13" type="ORF">E3O06_02620</name>
</gene>
<dbReference type="PROSITE" id="PS50109">
    <property type="entry name" value="HIS_KIN"/>
    <property type="match status" value="1"/>
</dbReference>
<evidence type="ECO:0000259" key="11">
    <source>
        <dbReference type="PROSITE" id="PS50112"/>
    </source>
</evidence>
<dbReference type="Pfam" id="PF08448">
    <property type="entry name" value="PAS_4"/>
    <property type="match status" value="1"/>
</dbReference>
<feature type="domain" description="Response regulatory" evidence="10">
    <location>
        <begin position="508"/>
        <end position="621"/>
    </location>
</feature>
<dbReference type="Pfam" id="PF00072">
    <property type="entry name" value="Response_reg"/>
    <property type="match status" value="2"/>
</dbReference>
<dbReference type="InterPro" id="IPR035965">
    <property type="entry name" value="PAS-like_dom_sf"/>
</dbReference>
<evidence type="ECO:0000256" key="2">
    <source>
        <dbReference type="ARBA" id="ARBA00004236"/>
    </source>
</evidence>
<feature type="modified residue" description="4-aspartylphosphate" evidence="7">
    <location>
        <position position="557"/>
    </location>
</feature>
<evidence type="ECO:0000256" key="8">
    <source>
        <dbReference type="SAM" id="MobiDB-lite"/>
    </source>
</evidence>
<organism evidence="13 14">
    <name type="scientific">Cryobacterium glaciale</name>
    <dbReference type="NCBI Taxonomy" id="1259145"/>
    <lineage>
        <taxon>Bacteria</taxon>
        <taxon>Bacillati</taxon>
        <taxon>Actinomycetota</taxon>
        <taxon>Actinomycetes</taxon>
        <taxon>Micrococcales</taxon>
        <taxon>Microbacteriaceae</taxon>
        <taxon>Cryobacterium</taxon>
    </lineage>
</organism>
<reference evidence="13 14" key="1">
    <citation type="submission" date="2019-03" db="EMBL/GenBank/DDBJ databases">
        <title>Genomics of glacier-inhabiting Cryobacterium strains.</title>
        <authorList>
            <person name="Liu Q."/>
            <person name="Xin Y.-H."/>
        </authorList>
    </citation>
    <scope>NUCLEOTIDE SEQUENCE [LARGE SCALE GENOMIC DNA]</scope>
    <source>
        <strain evidence="13 14">HLT2-23</strain>
    </source>
</reference>
<dbReference type="SMART" id="SM00387">
    <property type="entry name" value="HATPase_c"/>
    <property type="match status" value="1"/>
</dbReference>
<dbReference type="EC" id="2.7.13.3" evidence="3"/>
<dbReference type="InterPro" id="IPR011006">
    <property type="entry name" value="CheY-like_superfamily"/>
</dbReference>
<dbReference type="InterPro" id="IPR036890">
    <property type="entry name" value="HATPase_C_sf"/>
</dbReference>
<dbReference type="PANTHER" id="PTHR43547:SF2">
    <property type="entry name" value="HYBRID SIGNAL TRANSDUCTION HISTIDINE KINASE C"/>
    <property type="match status" value="1"/>
</dbReference>
<feature type="domain" description="PAC" evidence="12">
    <location>
        <begin position="120"/>
        <end position="172"/>
    </location>
</feature>
<sequence>MNSFRPPDNVDTRVGYDSESVASDGGDAPLDGGAGSLAIEVLNRRLHDQQFYTRSLIESSIDALMTTDTKGIIVDVNQQMVDLTGRTRDELIGAPCRNFFTDPARADAAIARVLTQDRINDFELTVRSLDGTETVMSYNAATLRDRERMVRGVFAAARDVTESKRLERALVERNLKLEQAKIARAEYVARAKVDLLTPLRAVVESSEALRTGVDGALSEAQQQRVDVICSDSKHLQSLLSDLIGMSKVETGLVDFDFQDVDVCGLLAASATAVDQSGEPKISMTVDVSDGVGLFPVDASNVQQILAVMLSNATVASTGGDVKVSARIVDLSAVGEFDGTRPHWSFPIPPSDYKEFLEIRVADHGVGLSVEDLPTVFRPLRHGESNSSWKSIGNGIGLAMVKLLVELQDGTLGVQGALGEGATFAVWLPRRALETPAAAEAPVPTVSSTAESSESEAHGPLQADGRTGDALLEHASQELITAANRDSDVDLQGLGEDVASVIEPSETSVALVVEDDEKSAKLVRLLLEAEGFRVIAAQSGEVALELARRTPINLITLDVQLPGMDGWKFLVKLHDSPELASIPVVVIAGLADMSMALNRGASAVLEKPLRRADLQHSLTLLELRPDPAHTRCILVVDDDLATIDQVYSYLEQPAYRVQSASTGAEAINNALTLKPDLVLINLMMEELAGFKIVRALQEHAATKHIPVLAMSSGQLTNEEQDTIDSDPGQPVVAMKKPDFNREALLAEIKRAFD</sequence>
<dbReference type="PANTHER" id="PTHR43547">
    <property type="entry name" value="TWO-COMPONENT HISTIDINE KINASE"/>
    <property type="match status" value="1"/>
</dbReference>
<comment type="caution">
    <text evidence="13">The sequence shown here is derived from an EMBL/GenBank/DDBJ whole genome shotgun (WGS) entry which is preliminary data.</text>
</comment>
<dbReference type="SUPFAM" id="SSF47384">
    <property type="entry name" value="Homodimeric domain of signal transducing histidine kinase"/>
    <property type="match status" value="1"/>
</dbReference>
<dbReference type="RefSeq" id="WP_134501455.1">
    <property type="nucleotide sequence ID" value="NZ_SOEY01000006.1"/>
</dbReference>
<dbReference type="SMART" id="SM00448">
    <property type="entry name" value="REC"/>
    <property type="match status" value="2"/>
</dbReference>
<dbReference type="InterPro" id="IPR000700">
    <property type="entry name" value="PAS-assoc_C"/>
</dbReference>
<feature type="region of interest" description="Disordered" evidence="8">
    <location>
        <begin position="1"/>
        <end position="29"/>
    </location>
</feature>
<accession>A0A4R8V5B4</accession>
<dbReference type="Pfam" id="PF02518">
    <property type="entry name" value="HATPase_c"/>
    <property type="match status" value="1"/>
</dbReference>
<dbReference type="PROSITE" id="PS50110">
    <property type="entry name" value="RESPONSE_REGULATORY"/>
    <property type="match status" value="2"/>
</dbReference>
<keyword evidence="6" id="KW-0902">Two-component regulatory system</keyword>
<dbReference type="PROSITE" id="PS50113">
    <property type="entry name" value="PAC"/>
    <property type="match status" value="1"/>
</dbReference>
<dbReference type="InterPro" id="IPR003661">
    <property type="entry name" value="HisK_dim/P_dom"/>
</dbReference>
<name>A0A4R8V5B4_9MICO</name>
<dbReference type="SMART" id="SM00388">
    <property type="entry name" value="HisKA"/>
    <property type="match status" value="1"/>
</dbReference>
<dbReference type="GO" id="GO:0005886">
    <property type="term" value="C:plasma membrane"/>
    <property type="evidence" value="ECO:0007669"/>
    <property type="project" value="UniProtKB-SubCell"/>
</dbReference>